<comment type="caution">
    <text evidence="1">The sequence shown here is derived from an EMBL/GenBank/DDBJ whole genome shotgun (WGS) entry which is preliminary data.</text>
</comment>
<dbReference type="RefSeq" id="WP_126691327.1">
    <property type="nucleotide sequence ID" value="NZ_RXOF01000001.1"/>
</dbReference>
<name>A0A3S0HA05_9BACT</name>
<accession>A0A3S0HA05</accession>
<dbReference type="EMBL" id="RXOF01000001">
    <property type="protein sequence ID" value="RTQ53400.1"/>
    <property type="molecule type" value="Genomic_DNA"/>
</dbReference>
<dbReference type="Proteomes" id="UP000282184">
    <property type="component" value="Unassembled WGS sequence"/>
</dbReference>
<reference evidence="1 2" key="1">
    <citation type="submission" date="2018-12" db="EMBL/GenBank/DDBJ databases">
        <title>Hymenobacter gummosus sp. nov., isolated from a spring.</title>
        <authorList>
            <person name="Nie L."/>
        </authorList>
    </citation>
    <scope>NUCLEOTIDE SEQUENCE [LARGE SCALE GENOMIC DNA]</scope>
    <source>
        <strain evidence="1 2">KCTC 52166</strain>
    </source>
</reference>
<evidence type="ECO:0000313" key="2">
    <source>
        <dbReference type="Proteomes" id="UP000282184"/>
    </source>
</evidence>
<sequence>MTGTILKYTGPFGSSSQSDWLESVHQDLPEQKILGQHFLTTKPDVLMDDAFQFVYALHLNAAILQEKQGILPRELMACVERIRQAFEPVLHGHHGQFVCPSPKHRKLLVSFVRMGNRVIIVDAKVIRPTSFYKKAA</sequence>
<proteinExistence type="predicted"/>
<organism evidence="1 2">
    <name type="scientific">Hymenobacter gummosus</name>
    <dbReference type="NCBI Taxonomy" id="1776032"/>
    <lineage>
        <taxon>Bacteria</taxon>
        <taxon>Pseudomonadati</taxon>
        <taxon>Bacteroidota</taxon>
        <taxon>Cytophagia</taxon>
        <taxon>Cytophagales</taxon>
        <taxon>Hymenobacteraceae</taxon>
        <taxon>Hymenobacter</taxon>
    </lineage>
</organism>
<protein>
    <submittedName>
        <fullName evidence="1">Uncharacterized protein</fullName>
    </submittedName>
</protein>
<keyword evidence="2" id="KW-1185">Reference proteome</keyword>
<evidence type="ECO:0000313" key="1">
    <source>
        <dbReference type="EMBL" id="RTQ53400.1"/>
    </source>
</evidence>
<dbReference type="AlphaFoldDB" id="A0A3S0HA05"/>
<gene>
    <name evidence="1" type="ORF">EJV47_01265</name>
</gene>